<feature type="transmembrane region" description="Helical" evidence="1">
    <location>
        <begin position="208"/>
        <end position="229"/>
    </location>
</feature>
<feature type="transmembrane region" description="Helical" evidence="1">
    <location>
        <begin position="60"/>
        <end position="81"/>
    </location>
</feature>
<keyword evidence="3" id="KW-1185">Reference proteome</keyword>
<evidence type="ECO:0000313" key="2">
    <source>
        <dbReference type="EMBL" id="CTQ64825.1"/>
    </source>
</evidence>
<dbReference type="STRING" id="311410.LA5095_03169"/>
<keyword evidence="1" id="KW-0812">Transmembrane</keyword>
<dbReference type="OrthoDB" id="8214317at2"/>
<dbReference type="RefSeq" id="WP_055116476.1">
    <property type="nucleotide sequence ID" value="NZ_CXWA01000003.1"/>
</dbReference>
<name>A0A0M6ZPZ1_9HYPH</name>
<gene>
    <name evidence="2" type="ORF">LA5096_00536</name>
</gene>
<feature type="transmembrane region" description="Helical" evidence="1">
    <location>
        <begin position="6"/>
        <end position="25"/>
    </location>
</feature>
<feature type="transmembrane region" description="Helical" evidence="1">
    <location>
        <begin position="185"/>
        <end position="201"/>
    </location>
</feature>
<feature type="transmembrane region" description="Helical" evidence="1">
    <location>
        <begin position="241"/>
        <end position="263"/>
    </location>
</feature>
<keyword evidence="1" id="KW-0472">Membrane</keyword>
<protein>
    <submittedName>
        <fullName evidence="2">Uncharacterized protein</fullName>
    </submittedName>
</protein>
<reference evidence="3" key="1">
    <citation type="submission" date="2015-07" db="EMBL/GenBank/DDBJ databases">
        <authorList>
            <person name="Rodrigo-Torres Lidia"/>
            <person name="Arahal R.David."/>
        </authorList>
    </citation>
    <scope>NUCLEOTIDE SEQUENCE [LARGE SCALE GENOMIC DNA]</scope>
    <source>
        <strain evidence="3">CECT 5096</strain>
    </source>
</reference>
<feature type="transmembrane region" description="Helical" evidence="1">
    <location>
        <begin position="37"/>
        <end position="54"/>
    </location>
</feature>
<feature type="transmembrane region" description="Helical" evidence="1">
    <location>
        <begin position="93"/>
        <end position="116"/>
    </location>
</feature>
<evidence type="ECO:0000313" key="3">
    <source>
        <dbReference type="Proteomes" id="UP000049983"/>
    </source>
</evidence>
<sequence length="401" mass="42915">MGESQLVTDLTVTLSAVVGLLVVRWQIDPASGGVAGRFRFALLVVAVFYFVRAADWLTDFGLFRTATFVAAAVIPFAALLLTEGFLRRHAPRFVKLVVAAGMIATGCAAVLLPGSVASSPGFLLLLAAYQLMSFTLIFVMLLTRDRSSLTATENTAINRFAIAIPIVMILLLSDYDLLPPENLPYLSGLGALTIAWVTVTLEARIASAARVFSAVASIAFIGCLASWLVKLQTGLSPEETLETSAIVVSLMLVLVLGLSSAAIRRDRRQTSLLAAMRHAKRLDDYLAALDNNGLTAGYTILRTNELQDYDGDLMVQVLKPTGSQNMSDLPKNRSLDTAAQSQIRELIARTGGNEVLLVAEEPLMVAVGSPAGFSATSSSSLRSAFGFARVIAERDMVRRGT</sequence>
<proteinExistence type="predicted"/>
<feature type="transmembrane region" description="Helical" evidence="1">
    <location>
        <begin position="122"/>
        <end position="143"/>
    </location>
</feature>
<organism evidence="2 3">
    <name type="scientific">Roseibium album</name>
    <dbReference type="NCBI Taxonomy" id="311410"/>
    <lineage>
        <taxon>Bacteria</taxon>
        <taxon>Pseudomonadati</taxon>
        <taxon>Pseudomonadota</taxon>
        <taxon>Alphaproteobacteria</taxon>
        <taxon>Hyphomicrobiales</taxon>
        <taxon>Stappiaceae</taxon>
        <taxon>Roseibium</taxon>
    </lineage>
</organism>
<accession>A0A0M6ZPZ1</accession>
<evidence type="ECO:0000256" key="1">
    <source>
        <dbReference type="SAM" id="Phobius"/>
    </source>
</evidence>
<dbReference type="Proteomes" id="UP000049983">
    <property type="component" value="Unassembled WGS sequence"/>
</dbReference>
<feature type="transmembrane region" description="Helical" evidence="1">
    <location>
        <begin position="155"/>
        <end position="173"/>
    </location>
</feature>
<dbReference type="GeneID" id="97667989"/>
<dbReference type="EMBL" id="CXWC01000001">
    <property type="protein sequence ID" value="CTQ64825.1"/>
    <property type="molecule type" value="Genomic_DNA"/>
</dbReference>
<dbReference type="AlphaFoldDB" id="A0A0M6ZPZ1"/>
<keyword evidence="1" id="KW-1133">Transmembrane helix</keyword>